<dbReference type="EMBL" id="OU342829">
    <property type="protein sequence ID" value="CAG7580438.1"/>
    <property type="molecule type" value="Genomic_DNA"/>
</dbReference>
<accession>A0A8D9CBH8</accession>
<sequence>MKVFTATDLEQIKKKKESNNRMEDFLKSKREDWNSKVDVVFDTIKHQNLNAEEFKKVIDSQATALSYIQHLNDESSFFLNKMSKNSTSVKLARQEKFLFYSTGFGIKTNLGEKKILIDAHIAEEDREIELIETHIDFLRETVKNLQTFNFSVKNIVSLMDFLGK</sequence>
<protein>
    <submittedName>
        <fullName evidence="1">Uncharacterized protein</fullName>
    </submittedName>
</protein>
<evidence type="ECO:0000313" key="1">
    <source>
        <dbReference type="EMBL" id="CAG7580438.1"/>
    </source>
</evidence>
<organism evidence="1">
    <name type="scientific">uncultured marine phage</name>
    <dbReference type="NCBI Taxonomy" id="707152"/>
    <lineage>
        <taxon>Viruses</taxon>
        <taxon>environmental samples</taxon>
    </lineage>
</organism>
<name>A0A8D9CBH8_9VIRU</name>
<gene>
    <name evidence="1" type="ORF">SLAVMIC_00415</name>
</gene>
<proteinExistence type="predicted"/>
<reference evidence="1" key="1">
    <citation type="submission" date="2021-06" db="EMBL/GenBank/DDBJ databases">
        <authorList>
            <person name="Gannon L."/>
            <person name="Redgwell R T."/>
            <person name="Michniewski S."/>
            <person name="Harrison D C."/>
            <person name="Millard A."/>
        </authorList>
    </citation>
    <scope>NUCLEOTIDE SEQUENCE</scope>
</reference>